<sequence length="879" mass="96683">MTGTETIGSLAVVSNPSLKLADFSNLSIVHGAAEVKYNERLEELDLPKLISVGGDLKLNDNDNMTHIELPSLQSIANLEVAWNAQLELFSTPVVSTGSIAFLANYQLQEIIMPNATEIDGELRVAFNGELRELSGFDSLKYVGGDVYIAENRELQDISAFKQLRAVKGNFQVNENPALRDLSGLSSDMSIGGNLQVSENENLLGISGMLDLPAVNGYAVLSFNCSGNSVRPANKAACIACDAWHIAEDQRCAVSYTFLTIFAFISALCFGIILTIFMTLRKVMNVDCISSMSGRVLLRMHDRHYLLRGGWGCSFPVVIVGTGCDLLDQPLKPLKAKAISDTELELLVPMEKVGNPRRSMSSLQDVPVFTDAAWQEVQSVLQPTGRFPSLMSTVDVTVSGTTASTMMISGQGQVYVRSPWELLAGGFMVPAVAWLTFFLVALAGFSGVGIAIGVKPVILLDAAVYGSLAGAGVALLLRVRTARRRHSKRRTRSAAVREMALLGDLEQAVWSGDDAALHRIQRELQSCKSWGSQRFASTLQTIKQKQSQDAGVSVAYLLSTEFMLLAQTRSQLDDPDFYDLKDAFFFTTDPIAIGSDKVCPRDGKMGCALVDVLDHCHRRECTHFLSWTWGYSVNLVRSSLTAWTDQSKIDPKKTFLYMCFFVNNQYRILVDQNGAGSRNSSLKEVFGEHLQRVGRMVALLDHWDSPKYLSRIWTIFEQYTAVVWEIEVTFIMPEMSGDSLLQEIRKGEEGIVRVRDSLCDVDAEIACAWSPEDEMQVKSMIEETIGFEKVNAKVQELMIAWVATMVKDYLGGLVVSGSRRLQRSGARTQLLSSTTVGHRSSTRTNASTVVSLQPIRAGQHSEPVWAAYMHGSGSTNVVTL</sequence>
<dbReference type="PANTHER" id="PTHR31018:SF3">
    <property type="entry name" value="RECEPTOR PROTEIN-TYROSINE KINASE"/>
    <property type="match status" value="1"/>
</dbReference>
<evidence type="ECO:0000256" key="2">
    <source>
        <dbReference type="ARBA" id="ARBA00022512"/>
    </source>
</evidence>
<dbReference type="InterPro" id="IPR036941">
    <property type="entry name" value="Rcpt_L-dom_sf"/>
</dbReference>
<dbReference type="PANTHER" id="PTHR31018">
    <property type="entry name" value="SPORULATION-SPECIFIC PROTEIN-RELATED"/>
    <property type="match status" value="1"/>
</dbReference>
<dbReference type="OrthoDB" id="536881at2759"/>
<accession>A0A812Y9B0</accession>
<keyword evidence="2" id="KW-0134">Cell wall</keyword>
<dbReference type="AlphaFoldDB" id="A0A812Y9B0"/>
<keyword evidence="6" id="KW-1133">Transmembrane helix</keyword>
<keyword evidence="5" id="KW-0325">Glycoprotein</keyword>
<keyword evidence="6" id="KW-0472">Membrane</keyword>
<keyword evidence="3" id="KW-0964">Secreted</keyword>
<evidence type="ECO:0000256" key="1">
    <source>
        <dbReference type="ARBA" id="ARBA00004191"/>
    </source>
</evidence>
<feature type="transmembrane region" description="Helical" evidence="6">
    <location>
        <begin position="426"/>
        <end position="451"/>
    </location>
</feature>
<gene>
    <name evidence="8" type="primary">meu10</name>
    <name evidence="8" type="ORF">SPIL2461_LOCUS22686</name>
</gene>
<feature type="transmembrane region" description="Helical" evidence="6">
    <location>
        <begin position="255"/>
        <end position="276"/>
    </location>
</feature>
<protein>
    <submittedName>
        <fullName evidence="8">Meu10 protein</fullName>
    </submittedName>
</protein>
<dbReference type="Proteomes" id="UP000649617">
    <property type="component" value="Unassembled WGS sequence"/>
</dbReference>
<dbReference type="Pfam" id="PF01030">
    <property type="entry name" value="Recep_L_domain"/>
    <property type="match status" value="1"/>
</dbReference>
<evidence type="ECO:0000256" key="6">
    <source>
        <dbReference type="SAM" id="Phobius"/>
    </source>
</evidence>
<comment type="subcellular location">
    <subcellularLocation>
        <location evidence="1">Secreted</location>
        <location evidence="1">Cell wall</location>
    </subcellularLocation>
</comment>
<feature type="transmembrane region" description="Helical" evidence="6">
    <location>
        <begin position="457"/>
        <end position="478"/>
    </location>
</feature>
<dbReference type="SUPFAM" id="SSF52058">
    <property type="entry name" value="L domain-like"/>
    <property type="match status" value="2"/>
</dbReference>
<proteinExistence type="predicted"/>
<feature type="domain" description="Receptor L-domain" evidence="7">
    <location>
        <begin position="116"/>
        <end position="202"/>
    </location>
</feature>
<dbReference type="EMBL" id="CAJNIZ010047549">
    <property type="protein sequence ID" value="CAE7770419.1"/>
    <property type="molecule type" value="Genomic_DNA"/>
</dbReference>
<dbReference type="InterPro" id="IPR051648">
    <property type="entry name" value="CWI-Assembly_Regulator"/>
</dbReference>
<name>A0A812Y9B0_SYMPI</name>
<evidence type="ECO:0000259" key="7">
    <source>
        <dbReference type="Pfam" id="PF01030"/>
    </source>
</evidence>
<reference evidence="8" key="1">
    <citation type="submission" date="2021-02" db="EMBL/GenBank/DDBJ databases">
        <authorList>
            <person name="Dougan E. K."/>
            <person name="Rhodes N."/>
            <person name="Thang M."/>
            <person name="Chan C."/>
        </authorList>
    </citation>
    <scope>NUCLEOTIDE SEQUENCE</scope>
</reference>
<dbReference type="InterPro" id="IPR000494">
    <property type="entry name" value="Rcpt_L-dom"/>
</dbReference>
<comment type="caution">
    <text evidence="8">The sequence shown here is derived from an EMBL/GenBank/DDBJ whole genome shotgun (WGS) entry which is preliminary data.</text>
</comment>
<dbReference type="Gene3D" id="3.80.20.20">
    <property type="entry name" value="Receptor L-domain"/>
    <property type="match status" value="1"/>
</dbReference>
<evidence type="ECO:0000256" key="5">
    <source>
        <dbReference type="ARBA" id="ARBA00023180"/>
    </source>
</evidence>
<keyword evidence="9" id="KW-1185">Reference proteome</keyword>
<keyword evidence="6" id="KW-0812">Transmembrane</keyword>
<keyword evidence="4" id="KW-0732">Signal</keyword>
<organism evidence="8 9">
    <name type="scientific">Symbiodinium pilosum</name>
    <name type="common">Dinoflagellate</name>
    <dbReference type="NCBI Taxonomy" id="2952"/>
    <lineage>
        <taxon>Eukaryota</taxon>
        <taxon>Sar</taxon>
        <taxon>Alveolata</taxon>
        <taxon>Dinophyceae</taxon>
        <taxon>Suessiales</taxon>
        <taxon>Symbiodiniaceae</taxon>
        <taxon>Symbiodinium</taxon>
    </lineage>
</organism>
<evidence type="ECO:0000313" key="8">
    <source>
        <dbReference type="EMBL" id="CAE7770419.1"/>
    </source>
</evidence>
<evidence type="ECO:0000256" key="4">
    <source>
        <dbReference type="ARBA" id="ARBA00022729"/>
    </source>
</evidence>
<evidence type="ECO:0000313" key="9">
    <source>
        <dbReference type="Proteomes" id="UP000649617"/>
    </source>
</evidence>
<evidence type="ECO:0000256" key="3">
    <source>
        <dbReference type="ARBA" id="ARBA00022525"/>
    </source>
</evidence>